<dbReference type="EMBL" id="CAJHUC010000638">
    <property type="protein sequence ID" value="CAD7697296.1"/>
    <property type="molecule type" value="Genomic_DNA"/>
</dbReference>
<feature type="transmembrane region" description="Helical" evidence="1">
    <location>
        <begin position="135"/>
        <end position="153"/>
    </location>
</feature>
<comment type="caution">
    <text evidence="2">The sequence shown here is derived from an EMBL/GenBank/DDBJ whole genome shotgun (WGS) entry which is preliminary data.</text>
</comment>
<keyword evidence="1" id="KW-0812">Transmembrane</keyword>
<feature type="transmembrane region" description="Helical" evidence="1">
    <location>
        <begin position="99"/>
        <end position="123"/>
    </location>
</feature>
<accession>A0A8S1IR50</accession>
<keyword evidence="3" id="KW-1185">Reference proteome</keyword>
<dbReference type="Proteomes" id="UP000708148">
    <property type="component" value="Unassembled WGS sequence"/>
</dbReference>
<evidence type="ECO:0000256" key="1">
    <source>
        <dbReference type="SAM" id="Phobius"/>
    </source>
</evidence>
<gene>
    <name evidence="2" type="ORF">OSTQU699_LOCUS2657</name>
</gene>
<feature type="transmembrane region" description="Helical" evidence="1">
    <location>
        <begin position="237"/>
        <end position="259"/>
    </location>
</feature>
<feature type="transmembrane region" description="Helical" evidence="1">
    <location>
        <begin position="165"/>
        <end position="187"/>
    </location>
</feature>
<reference evidence="2" key="1">
    <citation type="submission" date="2020-12" db="EMBL/GenBank/DDBJ databases">
        <authorList>
            <person name="Iha C."/>
        </authorList>
    </citation>
    <scope>NUCLEOTIDE SEQUENCE</scope>
</reference>
<dbReference type="AlphaFoldDB" id="A0A8S1IR50"/>
<organism evidence="2 3">
    <name type="scientific">Ostreobium quekettii</name>
    <dbReference type="NCBI Taxonomy" id="121088"/>
    <lineage>
        <taxon>Eukaryota</taxon>
        <taxon>Viridiplantae</taxon>
        <taxon>Chlorophyta</taxon>
        <taxon>core chlorophytes</taxon>
        <taxon>Ulvophyceae</taxon>
        <taxon>TCBD clade</taxon>
        <taxon>Bryopsidales</taxon>
        <taxon>Ostreobineae</taxon>
        <taxon>Ostreobiaceae</taxon>
        <taxon>Ostreobium</taxon>
    </lineage>
</organism>
<feature type="transmembrane region" description="Helical" evidence="1">
    <location>
        <begin position="288"/>
        <end position="309"/>
    </location>
</feature>
<proteinExistence type="predicted"/>
<sequence>MRKDEPEEGDPWDPLALRFADSDREAAFRALRARRTSTESDGAWRAGRLTSVAIAYALVVASGGAGAPFRNIAAVHLTIDLLHALGHWHKVAWLHRRIFAVHFPSFAITVCFLCATGGTFALALQTLDPPRDVPAAFAARLAACAAMGSLAWLPHERLFIRTQAALSSVAAIVGVGWSSGTICIAWCSGGAFDQIAKGVFARVDAWVASAALSWPLSLGGGFGPQGGQQIGKRQDCWLVAAFLHLVLCAIVPLAVVYLLEFRERVDFLLASDDSLGERQRRKYAGMKIGQTLLVVWASAMLAVTAWQGLQVALDVSSLFQEQVIGQACAEKMD</sequence>
<evidence type="ECO:0000313" key="2">
    <source>
        <dbReference type="EMBL" id="CAD7697296.1"/>
    </source>
</evidence>
<name>A0A8S1IR50_9CHLO</name>
<keyword evidence="1" id="KW-1133">Transmembrane helix</keyword>
<keyword evidence="1" id="KW-0472">Membrane</keyword>
<evidence type="ECO:0000313" key="3">
    <source>
        <dbReference type="Proteomes" id="UP000708148"/>
    </source>
</evidence>
<protein>
    <submittedName>
        <fullName evidence="2">Uncharacterized protein</fullName>
    </submittedName>
</protein>